<keyword evidence="4 11" id="KW-0436">Ligase</keyword>
<comment type="catalytic activity">
    <reaction evidence="10">
        <text>tRNA(Leu) + L-leucine + ATP = L-leucyl-tRNA(Leu) + AMP + diphosphate</text>
        <dbReference type="Rhea" id="RHEA:11688"/>
        <dbReference type="Rhea" id="RHEA-COMP:9613"/>
        <dbReference type="Rhea" id="RHEA-COMP:9622"/>
        <dbReference type="ChEBI" id="CHEBI:30616"/>
        <dbReference type="ChEBI" id="CHEBI:33019"/>
        <dbReference type="ChEBI" id="CHEBI:57427"/>
        <dbReference type="ChEBI" id="CHEBI:78442"/>
        <dbReference type="ChEBI" id="CHEBI:78494"/>
        <dbReference type="ChEBI" id="CHEBI:456215"/>
        <dbReference type="EC" id="6.1.1.4"/>
    </reaction>
</comment>
<dbReference type="InterPro" id="IPR009008">
    <property type="entry name" value="Val/Leu/Ile-tRNA-synth_edit"/>
</dbReference>
<comment type="caution">
    <text evidence="16">The sequence shown here is derived from an EMBL/GenBank/DDBJ whole genome shotgun (WGS) entry which is preliminary data.</text>
</comment>
<dbReference type="PANTHER" id="PTHR43740">
    <property type="entry name" value="LEUCYL-TRNA SYNTHETASE"/>
    <property type="match status" value="1"/>
</dbReference>
<dbReference type="InterPro" id="IPR002302">
    <property type="entry name" value="Leu-tRNA-ligase"/>
</dbReference>
<keyword evidence="7 11" id="KW-0648">Protein biosynthesis</keyword>
<dbReference type="FunFam" id="3.40.50.620:FF:000100">
    <property type="entry name" value="probable leucine--tRNA ligase, mitochondrial"/>
    <property type="match status" value="1"/>
</dbReference>
<evidence type="ECO:0000256" key="5">
    <source>
        <dbReference type="ARBA" id="ARBA00022741"/>
    </source>
</evidence>
<feature type="domain" description="Leucyl-tRNA synthetase editing" evidence="15">
    <location>
        <begin position="665"/>
        <end position="716"/>
    </location>
</feature>
<evidence type="ECO:0000256" key="1">
    <source>
        <dbReference type="ARBA" id="ARBA00004305"/>
    </source>
</evidence>
<feature type="compositionally biased region" description="Pro residues" evidence="12">
    <location>
        <begin position="139"/>
        <end position="149"/>
    </location>
</feature>
<dbReference type="InterPro" id="IPR025709">
    <property type="entry name" value="Leu_tRNA-synth_edit"/>
</dbReference>
<dbReference type="SUPFAM" id="SSF47323">
    <property type="entry name" value="Anticodon-binding domain of a subclass of class I aminoacyl-tRNA synthetases"/>
    <property type="match status" value="1"/>
</dbReference>
<evidence type="ECO:0000259" key="13">
    <source>
        <dbReference type="Pfam" id="PF00133"/>
    </source>
</evidence>
<sequence>MLMMLEASDTEEEFLVSILDAVNFIHLAWQMVKSLQTLLNMQDFLKKKVNSIQMTNYQSRPGAHPESTRSQPGAHPESTRSRPGAHPESTRSRPGAPPESTRSRPGTHPEPTWNTPGADPELTRSQPGTHLETTRKPPGADPEPTPIPPGADSEPTRNSPETDPEPIRNRHRAYPETTRSRSETHQKPTRSPSGKHPEPTRNTPGADPEHTWKPPGADAELTRSRPGTHLETTRSRPGNHPEPTRNPPRYHSEPTRNSPETDPEPIRNRHRAYPEPTRSPPGADQESTQSQLAHPEPTRSPPGKYPESTRNLPGNQPDPTRNTPGTDPEPNRNTPGTHPETTCRRPRAYPEPTRSQPGTDVEPNRSTLGTHPEPTRKVPGTDSESTRNPPGADQETTRNGLGNHPDPIRNSPGADPETTRSRSGTHPGPTWSRPRVTPELTGDKDIDSDIKHKIEEHWKDKLKCDTFKEMDNVRDKYYVLSMFPYPSGSLHMGHVRVYTISDTIARFQRMNGKNVIHPIGWDAFGLPAENAAIERKIPPQDWTESNISHMKSQLERLGCSFDWDRELATCDPLYYRWTQELFLKLYDSGLVYQKKAKVNWDPVDQTVLADEQVDENGCSWRSGAKIEKKLLRQWFIKTTNFAKDLLEGLDDPVLQDWRDVCKLQKHWIGECNGVNFDFRLVGKGQDFLTLWTSKPEYLNSVQFVAVNPSHMLSENEGVALKEGTKKLQAELLHPLNGKTIPVYVTDEIEFLPQTDSFLGIPHACPQSAEFAEKFHIPYEKSFKISEEERLALQNQICQRARELKVGGYWSSAKLRDWLISRQRFWGTPIPIVHCKNCGAQPIRDLPVELPKLTKVFQKGGSCLSDAFEWIDCICPKCNQTAKRETDTMDTFVDSSWYFLRYLNPRDSHQMFDVANAKRMMPVDLYIGGKEHAVLHLYYARFVSHFLHSQGLLPEREPFKRLLVQGMVMGRSYRVKGTGRYVPENEIEVVDKKKNRAAVKSTGEQVVMSWEKMSKSKRNGVDPGDMFKEYGSDTTRLLILADVAPTSHRNWNSNTFPGIINWQKRLWITIRDFINHRTNPSTAITEDQFKAHDDYMFDSRNYYVKGVTFNYCGSQQHSVAISKQQGLTNSIRKAPPAIFAKSLQFERALASQIILLAPMAPHFASELWSGFVSAPDRLNHSGEIDWDKSVFEQKWPTIDSVYNLDLVCKVNGLEICVAKIAKCEFDKLSEEDAIEIALKQEAMKDELSDKTILKTRHTMQPDYEIVVNVTTNRVRKENKASP</sequence>
<proteinExistence type="inferred from homology"/>
<evidence type="ECO:0000256" key="2">
    <source>
        <dbReference type="ARBA" id="ARBA00005594"/>
    </source>
</evidence>
<feature type="domain" description="Methionyl/Valyl/Leucyl/Isoleucyl-tRNA synthetase anticodon-binding" evidence="14">
    <location>
        <begin position="1146"/>
        <end position="1202"/>
    </location>
</feature>
<keyword evidence="5 11" id="KW-0547">Nucleotide-binding</keyword>
<dbReference type="Pfam" id="PF00133">
    <property type="entry name" value="tRNA-synt_1"/>
    <property type="match status" value="2"/>
</dbReference>
<feature type="domain" description="Aminoacyl-tRNA synthetase class Ia" evidence="13">
    <location>
        <begin position="813"/>
        <end position="969"/>
    </location>
</feature>
<dbReference type="InterPro" id="IPR013155">
    <property type="entry name" value="M/V/L/I-tRNA-synth_anticd-bd"/>
</dbReference>
<evidence type="ECO:0000259" key="15">
    <source>
        <dbReference type="Pfam" id="PF13603"/>
    </source>
</evidence>
<dbReference type="PROSITE" id="PS00178">
    <property type="entry name" value="AA_TRNA_LIGASE_I"/>
    <property type="match status" value="1"/>
</dbReference>
<accession>A0A8J6HMX2</accession>
<dbReference type="GO" id="GO:0032543">
    <property type="term" value="P:mitochondrial translation"/>
    <property type="evidence" value="ECO:0007669"/>
    <property type="project" value="TreeGrafter"/>
</dbReference>
<dbReference type="InterPro" id="IPR014729">
    <property type="entry name" value="Rossmann-like_a/b/a_fold"/>
</dbReference>
<gene>
    <name evidence="16" type="ORF">GEV33_005453</name>
</gene>
<keyword evidence="6 11" id="KW-0067">ATP-binding</keyword>
<dbReference type="NCBIfam" id="TIGR00396">
    <property type="entry name" value="leuS_bact"/>
    <property type="match status" value="1"/>
</dbReference>
<evidence type="ECO:0000256" key="9">
    <source>
        <dbReference type="ARBA" id="ARBA00030520"/>
    </source>
</evidence>
<reference evidence="16" key="2">
    <citation type="submission" date="2021-08" db="EMBL/GenBank/DDBJ databases">
        <authorList>
            <person name="Eriksson T."/>
        </authorList>
    </citation>
    <scope>NUCLEOTIDE SEQUENCE</scope>
    <source>
        <strain evidence="16">Stoneville</strain>
        <tissue evidence="16">Whole head</tissue>
    </source>
</reference>
<dbReference type="PRINTS" id="PR00985">
    <property type="entry name" value="TRNASYNTHLEU"/>
</dbReference>
<feature type="domain" description="Aminoacyl-tRNA synthetase class Ia" evidence="13">
    <location>
        <begin position="455"/>
        <end position="650"/>
    </location>
</feature>
<keyword evidence="8 11" id="KW-0030">Aminoacyl-tRNA synthetase</keyword>
<dbReference type="GO" id="GO:0004823">
    <property type="term" value="F:leucine-tRNA ligase activity"/>
    <property type="evidence" value="ECO:0007669"/>
    <property type="project" value="UniProtKB-EC"/>
</dbReference>
<dbReference type="Pfam" id="PF13603">
    <property type="entry name" value="tRNA-synt_1_2"/>
    <property type="match status" value="1"/>
</dbReference>
<dbReference type="Pfam" id="PF08264">
    <property type="entry name" value="Anticodon_1"/>
    <property type="match status" value="1"/>
</dbReference>
<dbReference type="InterPro" id="IPR009080">
    <property type="entry name" value="tRNAsynth_Ia_anticodon-bd"/>
</dbReference>
<feature type="compositionally biased region" description="Polar residues" evidence="12">
    <location>
        <begin position="308"/>
        <end position="340"/>
    </location>
</feature>
<organism evidence="16 17">
    <name type="scientific">Tenebrio molitor</name>
    <name type="common">Yellow mealworm beetle</name>
    <dbReference type="NCBI Taxonomy" id="7067"/>
    <lineage>
        <taxon>Eukaryota</taxon>
        <taxon>Metazoa</taxon>
        <taxon>Ecdysozoa</taxon>
        <taxon>Arthropoda</taxon>
        <taxon>Hexapoda</taxon>
        <taxon>Insecta</taxon>
        <taxon>Pterygota</taxon>
        <taxon>Neoptera</taxon>
        <taxon>Endopterygota</taxon>
        <taxon>Coleoptera</taxon>
        <taxon>Polyphaga</taxon>
        <taxon>Cucujiformia</taxon>
        <taxon>Tenebrionidae</taxon>
        <taxon>Tenebrio</taxon>
    </lineage>
</organism>
<protein>
    <recommendedName>
        <fullName evidence="3">leucine--tRNA ligase</fullName>
        <ecNumber evidence="3">6.1.1.4</ecNumber>
    </recommendedName>
    <alternativeName>
        <fullName evidence="9">Leucyl-tRNA synthetase</fullName>
    </alternativeName>
</protein>
<dbReference type="EMBL" id="JABDTM020019693">
    <property type="protein sequence ID" value="KAH0817337.1"/>
    <property type="molecule type" value="Genomic_DNA"/>
</dbReference>
<evidence type="ECO:0000256" key="12">
    <source>
        <dbReference type="SAM" id="MobiDB-lite"/>
    </source>
</evidence>
<evidence type="ECO:0000256" key="3">
    <source>
        <dbReference type="ARBA" id="ARBA00013164"/>
    </source>
</evidence>
<dbReference type="EC" id="6.1.1.4" evidence="3"/>
<comment type="subcellular location">
    <subcellularLocation>
        <location evidence="1">Mitochondrion matrix</location>
    </subcellularLocation>
</comment>
<evidence type="ECO:0000256" key="6">
    <source>
        <dbReference type="ARBA" id="ARBA00022840"/>
    </source>
</evidence>
<dbReference type="SUPFAM" id="SSF52374">
    <property type="entry name" value="Nucleotidylyl transferase"/>
    <property type="match status" value="1"/>
</dbReference>
<dbReference type="Gene3D" id="2.20.28.290">
    <property type="match status" value="1"/>
</dbReference>
<evidence type="ECO:0000256" key="7">
    <source>
        <dbReference type="ARBA" id="ARBA00022917"/>
    </source>
</evidence>
<dbReference type="InterPro" id="IPR002300">
    <property type="entry name" value="aa-tRNA-synth_Ia"/>
</dbReference>
<feature type="region of interest" description="Disordered" evidence="12">
    <location>
        <begin position="57"/>
        <end position="448"/>
    </location>
</feature>
<dbReference type="FunFam" id="3.40.50.620:FF:000003">
    <property type="entry name" value="Leucine--tRNA ligase"/>
    <property type="match status" value="1"/>
</dbReference>
<dbReference type="Gene3D" id="1.10.730.10">
    <property type="entry name" value="Isoleucyl-tRNA Synthetase, Domain 1"/>
    <property type="match status" value="2"/>
</dbReference>
<keyword evidence="17" id="KW-1185">Reference proteome</keyword>
<evidence type="ECO:0000256" key="8">
    <source>
        <dbReference type="ARBA" id="ARBA00023146"/>
    </source>
</evidence>
<dbReference type="GO" id="GO:0005759">
    <property type="term" value="C:mitochondrial matrix"/>
    <property type="evidence" value="ECO:0007669"/>
    <property type="project" value="UniProtKB-SubCell"/>
</dbReference>
<dbReference type="SUPFAM" id="SSF50677">
    <property type="entry name" value="ValRS/IleRS/LeuRS editing domain"/>
    <property type="match status" value="1"/>
</dbReference>
<comment type="similarity">
    <text evidence="2 11">Belongs to the class-I aminoacyl-tRNA synthetase family.</text>
</comment>
<dbReference type="GO" id="GO:0006429">
    <property type="term" value="P:leucyl-tRNA aminoacylation"/>
    <property type="evidence" value="ECO:0007669"/>
    <property type="project" value="InterPro"/>
</dbReference>
<feature type="compositionally biased region" description="Polar residues" evidence="12">
    <location>
        <begin position="353"/>
        <end position="369"/>
    </location>
</feature>
<dbReference type="PANTHER" id="PTHR43740:SF2">
    <property type="entry name" value="LEUCINE--TRNA LIGASE, MITOCHONDRIAL"/>
    <property type="match status" value="1"/>
</dbReference>
<dbReference type="GO" id="GO:0002161">
    <property type="term" value="F:aminoacyl-tRNA deacylase activity"/>
    <property type="evidence" value="ECO:0007669"/>
    <property type="project" value="InterPro"/>
</dbReference>
<dbReference type="CDD" id="cd00812">
    <property type="entry name" value="LeuRS_core"/>
    <property type="match status" value="1"/>
</dbReference>
<dbReference type="GO" id="GO:0005524">
    <property type="term" value="F:ATP binding"/>
    <property type="evidence" value="ECO:0007669"/>
    <property type="project" value="UniProtKB-KW"/>
</dbReference>
<dbReference type="InterPro" id="IPR001412">
    <property type="entry name" value="aa-tRNA-synth_I_CS"/>
</dbReference>
<dbReference type="FunFam" id="1.10.730.10:FF:000060">
    <property type="entry name" value="Leucyl-tRNA synthetase"/>
    <property type="match status" value="1"/>
</dbReference>
<dbReference type="Gene3D" id="3.40.50.620">
    <property type="entry name" value="HUPs"/>
    <property type="match status" value="2"/>
</dbReference>
<name>A0A8J6HMX2_TENMO</name>
<evidence type="ECO:0000259" key="14">
    <source>
        <dbReference type="Pfam" id="PF08264"/>
    </source>
</evidence>
<evidence type="ECO:0000256" key="11">
    <source>
        <dbReference type="RuleBase" id="RU363035"/>
    </source>
</evidence>
<dbReference type="Proteomes" id="UP000719412">
    <property type="component" value="Unassembled WGS sequence"/>
</dbReference>
<evidence type="ECO:0000313" key="16">
    <source>
        <dbReference type="EMBL" id="KAH0817337.1"/>
    </source>
</evidence>
<evidence type="ECO:0000256" key="4">
    <source>
        <dbReference type="ARBA" id="ARBA00022598"/>
    </source>
</evidence>
<reference evidence="16" key="1">
    <citation type="journal article" date="2020" name="J Insects Food Feed">
        <title>The yellow mealworm (Tenebrio molitor) genome: a resource for the emerging insects as food and feed industry.</title>
        <authorList>
            <person name="Eriksson T."/>
            <person name="Andere A."/>
            <person name="Kelstrup H."/>
            <person name="Emery V."/>
            <person name="Picard C."/>
        </authorList>
    </citation>
    <scope>NUCLEOTIDE SEQUENCE</scope>
    <source>
        <strain evidence="16">Stoneville</strain>
        <tissue evidence="16">Whole head</tissue>
    </source>
</reference>
<evidence type="ECO:0000313" key="17">
    <source>
        <dbReference type="Proteomes" id="UP000719412"/>
    </source>
</evidence>
<evidence type="ECO:0000256" key="10">
    <source>
        <dbReference type="ARBA" id="ARBA00047469"/>
    </source>
</evidence>